<feature type="transmembrane region" description="Helical" evidence="2">
    <location>
        <begin position="57"/>
        <end position="77"/>
    </location>
</feature>
<reference evidence="4 5" key="1">
    <citation type="journal article" date="2016" name="Mol. Biol. Evol.">
        <title>Comparative Genomics of Early-Diverging Mushroom-Forming Fungi Provides Insights into the Origins of Lignocellulose Decay Capabilities.</title>
        <authorList>
            <person name="Nagy L.G."/>
            <person name="Riley R."/>
            <person name="Tritt A."/>
            <person name="Adam C."/>
            <person name="Daum C."/>
            <person name="Floudas D."/>
            <person name="Sun H."/>
            <person name="Yadav J.S."/>
            <person name="Pangilinan J."/>
            <person name="Larsson K.H."/>
            <person name="Matsuura K."/>
            <person name="Barry K."/>
            <person name="Labutti K."/>
            <person name="Kuo R."/>
            <person name="Ohm R.A."/>
            <person name="Bhattacharya S.S."/>
            <person name="Shirouzu T."/>
            <person name="Yoshinaga Y."/>
            <person name="Martin F.M."/>
            <person name="Grigoriev I.V."/>
            <person name="Hibbett D.S."/>
        </authorList>
    </citation>
    <scope>NUCLEOTIDE SEQUENCE [LARGE SCALE GENOMIC DNA]</scope>
    <source>
        <strain evidence="4 5">HHB10207 ss-3</strain>
    </source>
</reference>
<feature type="transmembrane region" description="Helical" evidence="2">
    <location>
        <begin position="122"/>
        <end position="142"/>
    </location>
</feature>
<protein>
    <recommendedName>
        <fullName evidence="3">DUF6533 domain-containing protein</fullName>
    </recommendedName>
</protein>
<feature type="transmembrane region" description="Helical" evidence="2">
    <location>
        <begin position="174"/>
        <end position="199"/>
    </location>
</feature>
<feature type="region of interest" description="Disordered" evidence="1">
    <location>
        <begin position="272"/>
        <end position="291"/>
    </location>
</feature>
<keyword evidence="5" id="KW-1185">Reference proteome</keyword>
<feature type="region of interest" description="Disordered" evidence="1">
    <location>
        <begin position="473"/>
        <end position="505"/>
    </location>
</feature>
<dbReference type="InterPro" id="IPR045340">
    <property type="entry name" value="DUF6533"/>
</dbReference>
<feature type="region of interest" description="Disordered" evidence="1">
    <location>
        <begin position="386"/>
        <end position="426"/>
    </location>
</feature>
<dbReference type="OrthoDB" id="2645170at2759"/>
<keyword evidence="2" id="KW-0472">Membrane</keyword>
<feature type="region of interest" description="Disordered" evidence="1">
    <location>
        <begin position="301"/>
        <end position="332"/>
    </location>
</feature>
<feature type="domain" description="DUF6533" evidence="3">
    <location>
        <begin position="25"/>
        <end position="68"/>
    </location>
</feature>
<feature type="transmembrane region" description="Helical" evidence="2">
    <location>
        <begin position="245"/>
        <end position="263"/>
    </location>
</feature>
<evidence type="ECO:0000256" key="2">
    <source>
        <dbReference type="SAM" id="Phobius"/>
    </source>
</evidence>
<evidence type="ECO:0000259" key="3">
    <source>
        <dbReference type="Pfam" id="PF20151"/>
    </source>
</evidence>
<dbReference type="EMBL" id="KV428150">
    <property type="protein sequence ID" value="KZT35153.1"/>
    <property type="molecule type" value="Genomic_DNA"/>
</dbReference>
<feature type="transmembrane region" description="Helical" evidence="2">
    <location>
        <begin position="149"/>
        <end position="168"/>
    </location>
</feature>
<dbReference type="Proteomes" id="UP000076798">
    <property type="component" value="Unassembled WGS sequence"/>
</dbReference>
<dbReference type="Pfam" id="PF20151">
    <property type="entry name" value="DUF6533"/>
    <property type="match status" value="1"/>
</dbReference>
<sequence length="505" mass="56008">MATVAQLLDELITGYKDFVTLQSVFLASTSILVYDWLLTFNDELTYIWRPPWSLPQAMFVVARYGSMITAVLQLLFYDMRNVSPDGCAVVLRAQAAVAFVSIFLAESILLLKVIALFRTNRFIYYTILTIFILSVTVGITFIGFWSKSVVYATNIATPLFGCSVTAISPPTKDFFIFGNFIILAVWELLISAVAVYSVWTSYQSSRTPLSEVMHRDGLHYLFFCLVASLANLILLKATTSNLSRLLEGPIAIFHCVFVCRMLLHLRSIHSLSPTQNPRSRGRTGRTGPRVPSRISESFVVVDSEGETENEGDYTGDNGNENDGGCSGGDGAHEVHLTPGEMSEESFHLHEMEHKYYPDPDPMSFAPGLKVFGAGLEVPAVSSGVANAYPHSQSHSHPPSHSYPHPHSLPQSHLHSTHSPSWTHPRTFVDEGSFVEDAKVAEDAWFDEDEDEPDIDCIPGRRLSTVVEGMERDSPIGLEEGHGYIGATDTENGSGGGREREKRYRW</sequence>
<feature type="transmembrane region" description="Helical" evidence="2">
    <location>
        <begin position="18"/>
        <end position="37"/>
    </location>
</feature>
<accession>A0A166AAW1</accession>
<dbReference type="AlphaFoldDB" id="A0A166AAW1"/>
<feature type="compositionally biased region" description="Low complexity" evidence="1">
    <location>
        <begin position="388"/>
        <end position="420"/>
    </location>
</feature>
<evidence type="ECO:0000313" key="4">
    <source>
        <dbReference type="EMBL" id="KZT35153.1"/>
    </source>
</evidence>
<feature type="transmembrane region" description="Helical" evidence="2">
    <location>
        <begin position="89"/>
        <end position="110"/>
    </location>
</feature>
<gene>
    <name evidence="4" type="ORF">SISSUDRAFT_197540</name>
</gene>
<proteinExistence type="predicted"/>
<keyword evidence="2" id="KW-0812">Transmembrane</keyword>
<organism evidence="4 5">
    <name type="scientific">Sistotremastrum suecicum HHB10207 ss-3</name>
    <dbReference type="NCBI Taxonomy" id="1314776"/>
    <lineage>
        <taxon>Eukaryota</taxon>
        <taxon>Fungi</taxon>
        <taxon>Dikarya</taxon>
        <taxon>Basidiomycota</taxon>
        <taxon>Agaricomycotina</taxon>
        <taxon>Agaricomycetes</taxon>
        <taxon>Sistotremastrales</taxon>
        <taxon>Sistotremastraceae</taxon>
        <taxon>Sistotremastrum</taxon>
    </lineage>
</organism>
<evidence type="ECO:0000256" key="1">
    <source>
        <dbReference type="SAM" id="MobiDB-lite"/>
    </source>
</evidence>
<feature type="transmembrane region" description="Helical" evidence="2">
    <location>
        <begin position="220"/>
        <end position="239"/>
    </location>
</feature>
<feature type="compositionally biased region" description="Acidic residues" evidence="1">
    <location>
        <begin position="303"/>
        <end position="313"/>
    </location>
</feature>
<feature type="compositionally biased region" description="Basic and acidic residues" evidence="1">
    <location>
        <begin position="496"/>
        <end position="505"/>
    </location>
</feature>
<keyword evidence="2" id="KW-1133">Transmembrane helix</keyword>
<evidence type="ECO:0000313" key="5">
    <source>
        <dbReference type="Proteomes" id="UP000076798"/>
    </source>
</evidence>
<name>A0A166AAW1_9AGAM</name>